<organism evidence="3">
    <name type="scientific">Serpula lacrymans var. lacrymans (strain S7.3)</name>
    <name type="common">Dry rot fungus</name>
    <dbReference type="NCBI Taxonomy" id="936435"/>
    <lineage>
        <taxon>Eukaryota</taxon>
        <taxon>Fungi</taxon>
        <taxon>Dikarya</taxon>
        <taxon>Basidiomycota</taxon>
        <taxon>Agaricomycotina</taxon>
        <taxon>Agaricomycetes</taxon>
        <taxon>Agaricomycetidae</taxon>
        <taxon>Boletales</taxon>
        <taxon>Coniophorineae</taxon>
        <taxon>Serpulaceae</taxon>
        <taxon>Serpula</taxon>
    </lineage>
</organism>
<dbReference type="HOGENOM" id="CLU_171507_1_1_1"/>
<name>F8PGL0_SERL3</name>
<dbReference type="InParanoid" id="F8PGL0"/>
<proteinExistence type="predicted"/>
<sequence length="53" mass="6270">WVMELLDGHPDCICSELGIDREVFRKLIRLLKNNGYVDPKHILIEEQLAIFLY</sequence>
<dbReference type="OrthoDB" id="2430314at2759"/>
<gene>
    <name evidence="2" type="ORF">SERLA73DRAFT_27924</name>
</gene>
<evidence type="ECO:0000313" key="3">
    <source>
        <dbReference type="Proteomes" id="UP000008063"/>
    </source>
</evidence>
<feature type="non-terminal residue" evidence="2">
    <location>
        <position position="53"/>
    </location>
</feature>
<dbReference type="AlphaFoldDB" id="F8PGL0"/>
<dbReference type="Proteomes" id="UP000008063">
    <property type="component" value="Unassembled WGS sequence"/>
</dbReference>
<evidence type="ECO:0000313" key="2">
    <source>
        <dbReference type="EMBL" id="EGO04354.1"/>
    </source>
</evidence>
<feature type="domain" description="DUF8040" evidence="1">
    <location>
        <begin position="1"/>
        <end position="53"/>
    </location>
</feature>
<dbReference type="EMBL" id="GL945474">
    <property type="protein sequence ID" value="EGO04354.1"/>
    <property type="molecule type" value="Genomic_DNA"/>
</dbReference>
<feature type="non-terminal residue" evidence="2">
    <location>
        <position position="1"/>
    </location>
</feature>
<evidence type="ECO:0000259" key="1">
    <source>
        <dbReference type="Pfam" id="PF26138"/>
    </source>
</evidence>
<dbReference type="InterPro" id="IPR058353">
    <property type="entry name" value="DUF8040"/>
</dbReference>
<protein>
    <recommendedName>
        <fullName evidence="1">DUF8040 domain-containing protein</fullName>
    </recommendedName>
</protein>
<reference evidence="3" key="1">
    <citation type="journal article" date="2011" name="Science">
        <title>The plant cell wall-decomposing machinery underlies the functional diversity of forest fungi.</title>
        <authorList>
            <person name="Eastwood D.C."/>
            <person name="Floudas D."/>
            <person name="Binder M."/>
            <person name="Majcherczyk A."/>
            <person name="Schneider P."/>
            <person name="Aerts A."/>
            <person name="Asiegbu F.O."/>
            <person name="Baker S.E."/>
            <person name="Barry K."/>
            <person name="Bendiksby M."/>
            <person name="Blumentritt M."/>
            <person name="Coutinho P.M."/>
            <person name="Cullen D."/>
            <person name="de Vries R.P."/>
            <person name="Gathman A."/>
            <person name="Goodell B."/>
            <person name="Henrissat B."/>
            <person name="Ihrmark K."/>
            <person name="Kauserud H."/>
            <person name="Kohler A."/>
            <person name="LaButti K."/>
            <person name="Lapidus A."/>
            <person name="Lavin J.L."/>
            <person name="Lee Y.-H."/>
            <person name="Lindquist E."/>
            <person name="Lilly W."/>
            <person name="Lucas S."/>
            <person name="Morin E."/>
            <person name="Murat C."/>
            <person name="Oguiza J.A."/>
            <person name="Park J."/>
            <person name="Pisabarro A.G."/>
            <person name="Riley R."/>
            <person name="Rosling A."/>
            <person name="Salamov A."/>
            <person name="Schmidt O."/>
            <person name="Schmutz J."/>
            <person name="Skrede I."/>
            <person name="Stenlid J."/>
            <person name="Wiebenga A."/>
            <person name="Xie X."/>
            <person name="Kuees U."/>
            <person name="Hibbett D.S."/>
            <person name="Hoffmeister D."/>
            <person name="Hoegberg N."/>
            <person name="Martin F."/>
            <person name="Grigoriev I.V."/>
            <person name="Watkinson S.C."/>
        </authorList>
    </citation>
    <scope>NUCLEOTIDE SEQUENCE [LARGE SCALE GENOMIC DNA]</scope>
    <source>
        <strain evidence="3">strain S7.3</strain>
    </source>
</reference>
<dbReference type="Pfam" id="PF26138">
    <property type="entry name" value="DUF8040"/>
    <property type="match status" value="1"/>
</dbReference>
<accession>F8PGL0</accession>
<keyword evidence="3" id="KW-1185">Reference proteome</keyword>